<feature type="repeat" description="ANK" evidence="1">
    <location>
        <begin position="239"/>
        <end position="271"/>
    </location>
</feature>
<reference evidence="2" key="1">
    <citation type="submission" date="2018-05" db="EMBL/GenBank/DDBJ databases">
        <title>Draft genome of Mucuna pruriens seed.</title>
        <authorList>
            <person name="Nnadi N.E."/>
            <person name="Vos R."/>
            <person name="Hasami M.H."/>
            <person name="Devisetty U.K."/>
            <person name="Aguiy J.C."/>
        </authorList>
    </citation>
    <scope>NUCLEOTIDE SEQUENCE [LARGE SCALE GENOMIC DNA]</scope>
    <source>
        <strain evidence="2">JCA_2017</strain>
    </source>
</reference>
<feature type="non-terminal residue" evidence="2">
    <location>
        <position position="1"/>
    </location>
</feature>
<keyword evidence="1" id="KW-0040">ANK repeat</keyword>
<evidence type="ECO:0000313" key="3">
    <source>
        <dbReference type="Proteomes" id="UP000257109"/>
    </source>
</evidence>
<evidence type="ECO:0000256" key="1">
    <source>
        <dbReference type="PROSITE-ProRule" id="PRU00023"/>
    </source>
</evidence>
<organism evidence="2 3">
    <name type="scientific">Mucuna pruriens</name>
    <name type="common">Velvet bean</name>
    <name type="synonym">Dolichos pruriens</name>
    <dbReference type="NCBI Taxonomy" id="157652"/>
    <lineage>
        <taxon>Eukaryota</taxon>
        <taxon>Viridiplantae</taxon>
        <taxon>Streptophyta</taxon>
        <taxon>Embryophyta</taxon>
        <taxon>Tracheophyta</taxon>
        <taxon>Spermatophyta</taxon>
        <taxon>Magnoliopsida</taxon>
        <taxon>eudicotyledons</taxon>
        <taxon>Gunneridae</taxon>
        <taxon>Pentapetalae</taxon>
        <taxon>rosids</taxon>
        <taxon>fabids</taxon>
        <taxon>Fabales</taxon>
        <taxon>Fabaceae</taxon>
        <taxon>Papilionoideae</taxon>
        <taxon>50 kb inversion clade</taxon>
        <taxon>NPAAA clade</taxon>
        <taxon>indigoferoid/millettioid clade</taxon>
        <taxon>Phaseoleae</taxon>
        <taxon>Mucuna</taxon>
    </lineage>
</organism>
<dbReference type="PANTHER" id="PTHR32108:SF9">
    <property type="entry name" value="REVERSE TRANSCRIPTASE RNASE H-LIKE DOMAIN-CONTAINING PROTEIN"/>
    <property type="match status" value="1"/>
</dbReference>
<name>A0A371HSX2_MUCPR</name>
<dbReference type="InterPro" id="IPR002110">
    <property type="entry name" value="Ankyrin_rpt"/>
</dbReference>
<accession>A0A371HSX2</accession>
<dbReference type="PANTHER" id="PTHR32108">
    <property type="entry name" value="DNA-DIRECTED RNA POLYMERASE SUBUNIT ALPHA"/>
    <property type="match status" value="1"/>
</dbReference>
<gene>
    <name evidence="2" type="ORF">CR513_10238</name>
</gene>
<dbReference type="PROSITE" id="PS50297">
    <property type="entry name" value="ANK_REP_REGION"/>
    <property type="match status" value="1"/>
</dbReference>
<proteinExistence type="predicted"/>
<evidence type="ECO:0000313" key="2">
    <source>
        <dbReference type="EMBL" id="RDY05867.1"/>
    </source>
</evidence>
<dbReference type="PROSITE" id="PS50088">
    <property type="entry name" value="ANK_REPEAT"/>
    <property type="match status" value="1"/>
</dbReference>
<keyword evidence="3" id="KW-1185">Reference proteome</keyword>
<dbReference type="EMBL" id="QJKJ01001794">
    <property type="protein sequence ID" value="RDY05867.1"/>
    <property type="molecule type" value="Genomic_DNA"/>
</dbReference>
<sequence length="411" mass="45138">MVVCSVSKTRGRMYKVILSRPIEATTGCATDSASQVEEGSHPSRLGEAKSASVTYIEGNSNPHPKLVPFIIQVQARPVYNNNVVPWRYPTREIIAPRAIREDSVPKVTNIAETEGVTRSGRIFALEGLQNRDPPLTWKENAAEAPNKIVMEEEAHKFLKMICHNEYEILDQLYKTPAHVSLLSLLINSKGHHELLLIVLNDAHVPQDITPAKFGVIINNISTSHHLSFSEDEVPSEGRSHNQPFHIAVKCGNYMIARVLIDNGSSFNVMPKATLDKLYCSDAALKNSLVVVRAFDGSKQETLDPRHRDSSFLPTLEGQIHSKPTTNQCHGEKELMVSTPLPAKYVKGDEEALETTFQALEIVGTTSAKTEGGDPRPSRVAIKAAKVLISNSFQPGKGLGKEVDGMTEPVAL</sequence>
<dbReference type="AlphaFoldDB" id="A0A371HSX2"/>
<dbReference type="OrthoDB" id="1736143at2759"/>
<comment type="caution">
    <text evidence="2">The sequence shown here is derived from an EMBL/GenBank/DDBJ whole genome shotgun (WGS) entry which is preliminary data.</text>
</comment>
<protein>
    <submittedName>
        <fullName evidence="2">Uncharacterized protein</fullName>
    </submittedName>
</protein>
<dbReference type="Proteomes" id="UP000257109">
    <property type="component" value="Unassembled WGS sequence"/>
</dbReference>